<name>A0A8H2E8F7_ORBOL</name>
<organism evidence="5 6">
    <name type="scientific">Orbilia oligospora</name>
    <name type="common">Nematode-trapping fungus</name>
    <name type="synonym">Arthrobotrys oligospora</name>
    <dbReference type="NCBI Taxonomy" id="2813651"/>
    <lineage>
        <taxon>Eukaryota</taxon>
        <taxon>Fungi</taxon>
        <taxon>Dikarya</taxon>
        <taxon>Ascomycota</taxon>
        <taxon>Pezizomycotina</taxon>
        <taxon>Orbiliomycetes</taxon>
        <taxon>Orbiliales</taxon>
        <taxon>Orbiliaceae</taxon>
        <taxon>Orbilia</taxon>
    </lineage>
</organism>
<dbReference type="InterPro" id="IPR036770">
    <property type="entry name" value="Ankyrin_rpt-contain_sf"/>
</dbReference>
<evidence type="ECO:0008006" key="7">
    <source>
        <dbReference type="Google" id="ProtNLM"/>
    </source>
</evidence>
<dbReference type="AlphaFoldDB" id="A0A8H2E8F7"/>
<dbReference type="InterPro" id="IPR035994">
    <property type="entry name" value="Nucleoside_phosphorylase_sf"/>
</dbReference>
<reference evidence="5 6" key="1">
    <citation type="submission" date="2019-03" db="EMBL/GenBank/DDBJ databases">
        <title>Nematode-trapping fungi genome.</title>
        <authorList>
            <person name="Vidal-Diez De Ulzurrun G."/>
        </authorList>
    </citation>
    <scope>NUCLEOTIDE SEQUENCE [LARGE SCALE GENOMIC DNA]</scope>
    <source>
        <strain evidence="5 6">TWF154</strain>
    </source>
</reference>
<feature type="repeat" description="ANK" evidence="2">
    <location>
        <begin position="843"/>
        <end position="868"/>
    </location>
</feature>
<evidence type="ECO:0000259" key="3">
    <source>
        <dbReference type="Pfam" id="PF22939"/>
    </source>
</evidence>
<comment type="caution">
    <text evidence="5">The sequence shown here is derived from an EMBL/GenBank/DDBJ whole genome shotgun (WGS) entry which is preliminary data.</text>
</comment>
<evidence type="ECO:0000259" key="4">
    <source>
        <dbReference type="Pfam" id="PF24883"/>
    </source>
</evidence>
<proteinExistence type="predicted"/>
<dbReference type="Gene3D" id="3.40.50.300">
    <property type="entry name" value="P-loop containing nucleotide triphosphate hydrolases"/>
    <property type="match status" value="1"/>
</dbReference>
<dbReference type="InterPro" id="IPR002110">
    <property type="entry name" value="Ankyrin_rpt"/>
</dbReference>
<dbReference type="Gene3D" id="3.40.50.1580">
    <property type="entry name" value="Nucleoside phosphorylase domain"/>
    <property type="match status" value="1"/>
</dbReference>
<keyword evidence="2" id="KW-0040">ANK repeat</keyword>
<evidence type="ECO:0000313" key="6">
    <source>
        <dbReference type="Proteomes" id="UP000297595"/>
    </source>
</evidence>
<sequence>MDDPCQNSHSGVLQYDMGKLESHGRFTIRSHLNKPPKALLTAVGILQSEHDFGEGEMVQYLQSSLGYLQKKRTKKLKAYHFPGRGKDLLFKADYNHEDNEKNCSVCDLNQTERRIDRDTDNPVVHYGLIASGNTVMKSARQRDELRDRHKVICFEMEAAGLQPYAALASAAYAKDLLRVVQPKEVENTKAIAEIVQELHDAVRQINNVTEHIELTQQERQRDEILRRLSPLEPQKRHQDIRSSRVPGTGKWLLDEPNFKDWCSGKNSHRVLCCSGIPGAGKSVLASLVIDHITALSNGQVLNVGIAFIYCDYRDQALQTPINLAASLLGQLLSIPSSLPQEVIEIYQKKYRKNNLFEQGDIDAMLLHACQQFDRAYICIDALDEAQNREALLNSLRKLIPLVQLFVTGRPHIPAIVERYFVGALRINIEATKDDIERFVATKIDEDWARDKYLMDENLKHEILGEVAKASQKMFLLPILQIQMVLDERTKANRRSALNKLPGELYKAFESTIDRIVRQSRSSSDLALDILMWTHLAERPLNVNELFDALAVKIGDKDLDTDNFPSRQSWLDCCLGLVIVDEETSTVRLVHFSLQEYLHTRGEYYFNRGHDRIAKTCLTYLCFDRILASPASDGDVLLRNLPFLDYAASQWEHHTRKEINLSKQSTDLSVSYLLQTQSSLRSSLVFLLKNLSSEYRVNTENFFGSFSGFHIAAYLGAHLEVFKLLTSRKPEDIDLKERYNNRTPLSYAVEAGHLEVVRHLIDTCKAKIDNGGGEYTTLGYAAREGHVEVVRLLVNTDQIDLNAKTTGFGETPLFCAAARGHFKVVDFLINTHQLKVNPSKSNVYCQTPLSVAAENGHIEVVKLLIEANVADINSEDGCGCTPLIYAALHGSTEIVRLLVNTKGVDINHVDIEGRTAFSYALARGYVEIAELLNTEEVDLNSKSWWVDQMLQTYAHVVVAAQLLRLQHQDHPFEPVLEKD</sequence>
<dbReference type="PROSITE" id="PS50088">
    <property type="entry name" value="ANK_REPEAT"/>
    <property type="match status" value="2"/>
</dbReference>
<protein>
    <recommendedName>
        <fullName evidence="7">NACHT domain-containing protein</fullName>
    </recommendedName>
</protein>
<dbReference type="GO" id="GO:0003824">
    <property type="term" value="F:catalytic activity"/>
    <property type="evidence" value="ECO:0007669"/>
    <property type="project" value="InterPro"/>
</dbReference>
<dbReference type="PROSITE" id="PS50297">
    <property type="entry name" value="ANK_REP_REGION"/>
    <property type="match status" value="2"/>
</dbReference>
<dbReference type="PANTHER" id="PTHR10039:SF15">
    <property type="entry name" value="NACHT DOMAIN-CONTAINING PROTEIN"/>
    <property type="match status" value="1"/>
</dbReference>
<dbReference type="SMART" id="SM00248">
    <property type="entry name" value="ANK"/>
    <property type="match status" value="7"/>
</dbReference>
<dbReference type="Pfam" id="PF12796">
    <property type="entry name" value="Ank_2"/>
    <property type="match status" value="2"/>
</dbReference>
<dbReference type="Gene3D" id="1.25.40.20">
    <property type="entry name" value="Ankyrin repeat-containing domain"/>
    <property type="match status" value="2"/>
</dbReference>
<evidence type="ECO:0000256" key="1">
    <source>
        <dbReference type="ARBA" id="ARBA00022737"/>
    </source>
</evidence>
<dbReference type="InterPro" id="IPR027417">
    <property type="entry name" value="P-loop_NTPase"/>
</dbReference>
<accession>A0A8H2E8F7</accession>
<feature type="repeat" description="ANK" evidence="2">
    <location>
        <begin position="739"/>
        <end position="761"/>
    </location>
</feature>
<dbReference type="InterPro" id="IPR054471">
    <property type="entry name" value="GPIID_WHD"/>
</dbReference>
<dbReference type="GO" id="GO:0009116">
    <property type="term" value="P:nucleoside metabolic process"/>
    <property type="evidence" value="ECO:0007669"/>
    <property type="project" value="InterPro"/>
</dbReference>
<dbReference type="Proteomes" id="UP000297595">
    <property type="component" value="Unassembled WGS sequence"/>
</dbReference>
<evidence type="ECO:0000313" key="5">
    <source>
        <dbReference type="EMBL" id="TGJ72387.1"/>
    </source>
</evidence>
<dbReference type="InterPro" id="IPR056884">
    <property type="entry name" value="NPHP3-like_N"/>
</dbReference>
<feature type="domain" description="Nephrocystin 3-like N-terminal" evidence="4">
    <location>
        <begin position="247"/>
        <end position="409"/>
    </location>
</feature>
<dbReference type="SUPFAM" id="SSF52540">
    <property type="entry name" value="P-loop containing nucleoside triphosphate hydrolases"/>
    <property type="match status" value="1"/>
</dbReference>
<dbReference type="Pfam" id="PF13606">
    <property type="entry name" value="Ank_3"/>
    <property type="match status" value="1"/>
</dbReference>
<gene>
    <name evidence="5" type="ORF">EYR41_004286</name>
</gene>
<feature type="domain" description="GPI inositol-deacylase winged helix" evidence="3">
    <location>
        <begin position="522"/>
        <end position="599"/>
    </location>
</feature>
<dbReference type="EMBL" id="SOZJ01000002">
    <property type="protein sequence ID" value="TGJ72387.1"/>
    <property type="molecule type" value="Genomic_DNA"/>
</dbReference>
<dbReference type="Pfam" id="PF22939">
    <property type="entry name" value="WHD_GPIID"/>
    <property type="match status" value="1"/>
</dbReference>
<evidence type="ECO:0000256" key="2">
    <source>
        <dbReference type="PROSITE-ProRule" id="PRU00023"/>
    </source>
</evidence>
<dbReference type="SUPFAM" id="SSF48403">
    <property type="entry name" value="Ankyrin repeat"/>
    <property type="match status" value="1"/>
</dbReference>
<dbReference type="Pfam" id="PF24883">
    <property type="entry name" value="NPHP3_N"/>
    <property type="match status" value="1"/>
</dbReference>
<dbReference type="SUPFAM" id="SSF53167">
    <property type="entry name" value="Purine and uridine phosphorylases"/>
    <property type="match status" value="1"/>
</dbReference>
<keyword evidence="1" id="KW-0677">Repeat</keyword>
<dbReference type="PANTHER" id="PTHR10039">
    <property type="entry name" value="AMELOGENIN"/>
    <property type="match status" value="1"/>
</dbReference>